<evidence type="ECO:0000256" key="1">
    <source>
        <dbReference type="ARBA" id="ARBA00004167"/>
    </source>
</evidence>
<dbReference type="InterPro" id="IPR007452">
    <property type="entry name" value="TamB_C"/>
</dbReference>
<evidence type="ECO:0000256" key="3">
    <source>
        <dbReference type="ARBA" id="ARBA00022989"/>
    </source>
</evidence>
<feature type="domain" description="Translocation and assembly module TamB C-terminal" evidence="6">
    <location>
        <begin position="1118"/>
        <end position="1487"/>
    </location>
</feature>
<evidence type="ECO:0000256" key="2">
    <source>
        <dbReference type="ARBA" id="ARBA00022692"/>
    </source>
</evidence>
<evidence type="ECO:0000256" key="4">
    <source>
        <dbReference type="ARBA" id="ARBA00023136"/>
    </source>
</evidence>
<name>A0A5J6MG83_9PROT</name>
<dbReference type="GO" id="GO:0005886">
    <property type="term" value="C:plasma membrane"/>
    <property type="evidence" value="ECO:0007669"/>
    <property type="project" value="InterPro"/>
</dbReference>
<evidence type="ECO:0000256" key="5">
    <source>
        <dbReference type="SAM" id="MobiDB-lite"/>
    </source>
</evidence>
<dbReference type="PANTHER" id="PTHR36985:SF1">
    <property type="entry name" value="TRANSLOCATION AND ASSEMBLY MODULE SUBUNIT TAMB"/>
    <property type="match status" value="1"/>
</dbReference>
<keyword evidence="8" id="KW-1185">Reference proteome</keyword>
<protein>
    <submittedName>
        <fullName evidence="7">Translocation/assembly module TamB</fullName>
    </submittedName>
</protein>
<evidence type="ECO:0000259" key="6">
    <source>
        <dbReference type="Pfam" id="PF04357"/>
    </source>
</evidence>
<dbReference type="EMBL" id="CP042906">
    <property type="protein sequence ID" value="QEX16504.1"/>
    <property type="molecule type" value="Genomic_DNA"/>
</dbReference>
<feature type="region of interest" description="Disordered" evidence="5">
    <location>
        <begin position="1401"/>
        <end position="1430"/>
    </location>
</feature>
<gene>
    <name evidence="7" type="ORF">FRZ44_17990</name>
</gene>
<keyword evidence="4" id="KW-0472">Membrane</keyword>
<sequence length="1487" mass="153411">MKRTLRYTLIALGAVLAALLVALGGGYLYLQSEAGKRALEDMVARALSSPEGSVTIEGLGGSVPFDLTAARITVSDRTGPWLEIDNVHLEIDGAALWHRELAIRQLTVSSVAVARAPETTAEPKSSTAIDLSLPKLPVTVRLDHLAIDHVALAEPVLGQPATLTFSGQGALGGDEADLHLDLARTDDTPGRASLAMTLTGKPAVLDLKLDVSEPTGLLMARLLGREAPQPLTVALAGTGPLSAWQGKLTGNVGEILSVESDLGLKQDDGLHLSLDGSVTQHGLVPDSLQPILGERIAFAADAGLRDDVVTLDNLTVTAAALDVTGSARLDNASQAVTGSAQVSLPDLKAAESLLGVALAGRGQLDLKVEGSTAEPVLQATLTGDGIDAQGFGVGQLDATFALKPNGPIDDEKTAWQIDAGGHVAGITQAGQALPAGLGDAIDWSLSGLAAPAEQSFALDHLSAKGAGLDLAAKGQVSPEAAAGSLSLKVAELAAFGDLVRLPRMHGKLSVDADVTTDADGHVTAAIKGGAEDLSIGIQVVDAIVGPTVSIVAKAERRTDGKIALSDLDVVTVAATLTGNVEYAPDSDAVTGRIVMRMPKLDPLTPAIRISIRGDATLTADLGGSLERPSMQAVLEGRNLDIEYAPVRKVTAQISVDDLNEPSGRISAVFDLAGVPGKLDTGFAMPPNDFLNLRKLVLTAGGGRLAGDIDYDLEHDLASGKLAGTLPDLQPWSVAAGMALSGSAETAITLVPRDGQIADVKVAGSDIKIGAAKDAVLLSQLEIDGHGRNIMNDPAGTATLDVTGIGARNLRFDQAHLEADVKSDSEIGFSGQAGGEMMLGPEGDQQRRLPLTLDLAGDWSEGKDGQSITLSRFAGKLDQDEAKLLQPVTLAMGVVETRLLGLDLDLAGGRIGGYATLGKDRIMLKLTGQKLPLAVAGHFLARPLTGTLDMAADLEGTLAAPGGKVTIAGKAIRITDAEASSIPPLDFDLSLVPGGGQVAIDGQASMPSAKLLTVTGHVPLDLTASSPIDMIPAQRPMLLKLDGDGQLQGLVELLALGEDRLSGHYTVALTLAGTRAAPEAGGQVSLSEGRYLNQAFGTELHDIAATLEGDQTRLTLTHFSAQDGLGGSLTASGSIDLAALPAPLLDLKATLANLRVANSDTARVTANGDVALGGSVAEPALTAHITIPRAEFRIPDRLPPNVRTLDVIVIDSRDPHATAQQLADARRRAAQPSPRLRVALDVTVSIPGQSFLRGHGLESEWRGRISMSGNSSAPVIGGKLQTVRGTMDFLGKSFVIRRGVITFPTGRVTEPQLDVQAEYSANDIVAQVMLTGSPTAPNLVLTSRPTLPQDEILSRVLFGEDTSRITPAQGAQLALAANNLASGGPGILDRLREGIGLDRLDFGSASTNPAAPPPRHTNGSSSGSGEDAGPMVSGGKYIAPGVFVGVSQGTTADTSSARVEVDITRGLTGYSSVGAVSSQVGLDWRMDY</sequence>
<dbReference type="RefSeq" id="WP_151176856.1">
    <property type="nucleotide sequence ID" value="NZ_CP042906.1"/>
</dbReference>
<keyword evidence="3" id="KW-1133">Transmembrane helix</keyword>
<proteinExistence type="predicted"/>
<dbReference type="Pfam" id="PF04357">
    <property type="entry name" value="TamB"/>
    <property type="match status" value="1"/>
</dbReference>
<organism evidence="7 8">
    <name type="scientific">Hypericibacter terrae</name>
    <dbReference type="NCBI Taxonomy" id="2602015"/>
    <lineage>
        <taxon>Bacteria</taxon>
        <taxon>Pseudomonadati</taxon>
        <taxon>Pseudomonadota</taxon>
        <taxon>Alphaproteobacteria</taxon>
        <taxon>Rhodospirillales</taxon>
        <taxon>Dongiaceae</taxon>
        <taxon>Hypericibacter</taxon>
    </lineage>
</organism>
<dbReference type="OrthoDB" id="7784409at2"/>
<dbReference type="Proteomes" id="UP000326202">
    <property type="component" value="Chromosome"/>
</dbReference>
<dbReference type="KEGG" id="htq:FRZ44_17990"/>
<dbReference type="PANTHER" id="PTHR36985">
    <property type="entry name" value="TRANSLOCATION AND ASSEMBLY MODULE SUBUNIT TAMB"/>
    <property type="match status" value="1"/>
</dbReference>
<evidence type="ECO:0000313" key="8">
    <source>
        <dbReference type="Proteomes" id="UP000326202"/>
    </source>
</evidence>
<reference evidence="7 8" key="1">
    <citation type="submission" date="2019-08" db="EMBL/GenBank/DDBJ databases">
        <title>Hyperibacter terrae gen. nov., sp. nov. and Hyperibacter viscosus sp. nov., two new members in the family Rhodospirillaceae isolated from the rhizosphere of Hypericum perforatum.</title>
        <authorList>
            <person name="Noviana Z."/>
        </authorList>
    </citation>
    <scope>NUCLEOTIDE SEQUENCE [LARGE SCALE GENOMIC DNA]</scope>
    <source>
        <strain evidence="7 8">R5913</strain>
    </source>
</reference>
<dbReference type="GO" id="GO:0009306">
    <property type="term" value="P:protein secretion"/>
    <property type="evidence" value="ECO:0007669"/>
    <property type="project" value="InterPro"/>
</dbReference>
<accession>A0A5J6MG83</accession>
<evidence type="ECO:0000313" key="7">
    <source>
        <dbReference type="EMBL" id="QEX16504.1"/>
    </source>
</evidence>
<comment type="subcellular location">
    <subcellularLocation>
        <location evidence="1">Membrane</location>
        <topology evidence="1">Single-pass membrane protein</topology>
    </subcellularLocation>
</comment>
<keyword evidence="2" id="KW-0812">Transmembrane</keyword>